<dbReference type="Proteomes" id="UP000076798">
    <property type="component" value="Unassembled WGS sequence"/>
</dbReference>
<dbReference type="AlphaFoldDB" id="A0A166DUG3"/>
<evidence type="ECO:0000313" key="1">
    <source>
        <dbReference type="EMBL" id="KZT38904.1"/>
    </source>
</evidence>
<organism evidence="1 2">
    <name type="scientific">Sistotremastrum suecicum HHB10207 ss-3</name>
    <dbReference type="NCBI Taxonomy" id="1314776"/>
    <lineage>
        <taxon>Eukaryota</taxon>
        <taxon>Fungi</taxon>
        <taxon>Dikarya</taxon>
        <taxon>Basidiomycota</taxon>
        <taxon>Agaricomycotina</taxon>
        <taxon>Agaricomycetes</taxon>
        <taxon>Sistotremastrales</taxon>
        <taxon>Sistotremastraceae</taxon>
        <taxon>Sistotremastrum</taxon>
    </lineage>
</organism>
<dbReference type="EMBL" id="KV428055">
    <property type="protein sequence ID" value="KZT38904.1"/>
    <property type="molecule type" value="Genomic_DNA"/>
</dbReference>
<reference evidence="1 2" key="1">
    <citation type="journal article" date="2016" name="Mol. Biol. Evol.">
        <title>Comparative Genomics of Early-Diverging Mushroom-Forming Fungi Provides Insights into the Origins of Lignocellulose Decay Capabilities.</title>
        <authorList>
            <person name="Nagy L.G."/>
            <person name="Riley R."/>
            <person name="Tritt A."/>
            <person name="Adam C."/>
            <person name="Daum C."/>
            <person name="Floudas D."/>
            <person name="Sun H."/>
            <person name="Yadav J.S."/>
            <person name="Pangilinan J."/>
            <person name="Larsson K.H."/>
            <person name="Matsuura K."/>
            <person name="Barry K."/>
            <person name="Labutti K."/>
            <person name="Kuo R."/>
            <person name="Ohm R.A."/>
            <person name="Bhattacharya S.S."/>
            <person name="Shirouzu T."/>
            <person name="Yoshinaga Y."/>
            <person name="Martin F.M."/>
            <person name="Grigoriev I.V."/>
            <person name="Hibbett D.S."/>
        </authorList>
    </citation>
    <scope>NUCLEOTIDE SEQUENCE [LARGE SCALE GENOMIC DNA]</scope>
    <source>
        <strain evidence="1 2">HHB10207 ss-3</strain>
    </source>
</reference>
<name>A0A166DUG3_9AGAM</name>
<proteinExistence type="predicted"/>
<protein>
    <submittedName>
        <fullName evidence="1">Uncharacterized protein</fullName>
    </submittedName>
</protein>
<keyword evidence="2" id="KW-1185">Reference proteome</keyword>
<accession>A0A166DUG3</accession>
<gene>
    <name evidence="1" type="ORF">SISSUDRAFT_709085</name>
</gene>
<evidence type="ECO:0000313" key="2">
    <source>
        <dbReference type="Proteomes" id="UP000076798"/>
    </source>
</evidence>
<sequence>MVLMCPVCCYVMAFSSRSSSPLSRHRSKKRRTGKSLGKSIICVHSQLDSSARVLDFLSHLSTNRHLRVHLRDARFSIYRCVYSLSHATDCQYTLSTIYEWPMKSLF</sequence>